<protein>
    <submittedName>
        <fullName evidence="1">Uncharacterized protein</fullName>
    </submittedName>
</protein>
<name>A0A0D8XBY5_DICVI</name>
<reference evidence="1 2" key="1">
    <citation type="submission" date="2013-11" db="EMBL/GenBank/DDBJ databases">
        <title>Draft genome of the bovine lungworm Dictyocaulus viviparus.</title>
        <authorList>
            <person name="Mitreva M."/>
        </authorList>
    </citation>
    <scope>NUCLEOTIDE SEQUENCE [LARGE SCALE GENOMIC DNA]</scope>
    <source>
        <strain evidence="1 2">HannoverDv2000</strain>
    </source>
</reference>
<keyword evidence="2" id="KW-1185">Reference proteome</keyword>
<proteinExistence type="predicted"/>
<reference evidence="2" key="2">
    <citation type="journal article" date="2016" name="Sci. Rep.">
        <title>Dictyocaulus viviparus genome, variome and transcriptome elucidate lungworm biology and support future intervention.</title>
        <authorList>
            <person name="McNulty S.N."/>
            <person name="Strube C."/>
            <person name="Rosa B.A."/>
            <person name="Martin J.C."/>
            <person name="Tyagi R."/>
            <person name="Choi Y.J."/>
            <person name="Wang Q."/>
            <person name="Hallsworth Pepin K."/>
            <person name="Zhang X."/>
            <person name="Ozersky P."/>
            <person name="Wilson R.K."/>
            <person name="Sternberg P.W."/>
            <person name="Gasser R.B."/>
            <person name="Mitreva M."/>
        </authorList>
    </citation>
    <scope>NUCLEOTIDE SEQUENCE [LARGE SCALE GENOMIC DNA]</scope>
    <source>
        <strain evidence="2">HannoverDv2000</strain>
    </source>
</reference>
<dbReference type="Proteomes" id="UP000053766">
    <property type="component" value="Unassembled WGS sequence"/>
</dbReference>
<evidence type="ECO:0000313" key="2">
    <source>
        <dbReference type="Proteomes" id="UP000053766"/>
    </source>
</evidence>
<accession>A0A0D8XBY5</accession>
<dbReference type="OrthoDB" id="10254927at2759"/>
<organism evidence="1 2">
    <name type="scientific">Dictyocaulus viviparus</name>
    <name type="common">Bovine lungworm</name>
    <dbReference type="NCBI Taxonomy" id="29172"/>
    <lineage>
        <taxon>Eukaryota</taxon>
        <taxon>Metazoa</taxon>
        <taxon>Ecdysozoa</taxon>
        <taxon>Nematoda</taxon>
        <taxon>Chromadorea</taxon>
        <taxon>Rhabditida</taxon>
        <taxon>Rhabditina</taxon>
        <taxon>Rhabditomorpha</taxon>
        <taxon>Strongyloidea</taxon>
        <taxon>Metastrongylidae</taxon>
        <taxon>Dictyocaulus</taxon>
    </lineage>
</organism>
<evidence type="ECO:0000313" key="1">
    <source>
        <dbReference type="EMBL" id="KJH42108.1"/>
    </source>
</evidence>
<gene>
    <name evidence="1" type="ORF">DICVIV_11912</name>
</gene>
<dbReference type="AlphaFoldDB" id="A0A0D8XBY5"/>
<dbReference type="EMBL" id="KN716708">
    <property type="protein sequence ID" value="KJH42108.1"/>
    <property type="molecule type" value="Genomic_DNA"/>
</dbReference>
<sequence length="78" mass="8889">MVALNLGWNPSARCLSYGFEMHLSRPAISVPLSDREAVLWFGASEADDVVTIEDIFERRPDMLNEADRYLDDCFALCY</sequence>